<dbReference type="InterPro" id="IPR051694">
    <property type="entry name" value="Immunoregulatory_rcpt-like"/>
</dbReference>
<proteinExistence type="predicted"/>
<name>A0ABR4FVD2_9EURO</name>
<feature type="compositionally biased region" description="Low complexity" evidence="5">
    <location>
        <begin position="102"/>
        <end position="118"/>
    </location>
</feature>
<evidence type="ECO:0000256" key="3">
    <source>
        <dbReference type="ARBA" id="ARBA00022989"/>
    </source>
</evidence>
<dbReference type="CDD" id="cd12087">
    <property type="entry name" value="TM_EGFR-like"/>
    <property type="match status" value="1"/>
</dbReference>
<feature type="compositionally biased region" description="Acidic residues" evidence="5">
    <location>
        <begin position="122"/>
        <end position="137"/>
    </location>
</feature>
<protein>
    <submittedName>
        <fullName evidence="7">Uncharacterized protein</fullName>
    </submittedName>
</protein>
<accession>A0ABR4FVD2</accession>
<dbReference type="Proteomes" id="UP001610563">
    <property type="component" value="Unassembled WGS sequence"/>
</dbReference>
<feature type="region of interest" description="Disordered" evidence="5">
    <location>
        <begin position="102"/>
        <end position="146"/>
    </location>
</feature>
<evidence type="ECO:0000256" key="1">
    <source>
        <dbReference type="ARBA" id="ARBA00004167"/>
    </source>
</evidence>
<keyword evidence="2 6" id="KW-0812">Transmembrane</keyword>
<evidence type="ECO:0000313" key="7">
    <source>
        <dbReference type="EMBL" id="KAL2787215.1"/>
    </source>
</evidence>
<gene>
    <name evidence="7" type="ORF">BJX66DRAFT_17298</name>
</gene>
<keyword evidence="3 6" id="KW-1133">Transmembrane helix</keyword>
<evidence type="ECO:0000256" key="5">
    <source>
        <dbReference type="SAM" id="MobiDB-lite"/>
    </source>
</evidence>
<keyword evidence="8" id="KW-1185">Reference proteome</keyword>
<evidence type="ECO:0000313" key="8">
    <source>
        <dbReference type="Proteomes" id="UP001610563"/>
    </source>
</evidence>
<dbReference type="EMBL" id="JBFTWV010000101">
    <property type="protein sequence ID" value="KAL2787215.1"/>
    <property type="molecule type" value="Genomic_DNA"/>
</dbReference>
<feature type="transmembrane region" description="Helical" evidence="6">
    <location>
        <begin position="152"/>
        <end position="174"/>
    </location>
</feature>
<evidence type="ECO:0000256" key="4">
    <source>
        <dbReference type="ARBA" id="ARBA00023136"/>
    </source>
</evidence>
<evidence type="ECO:0000256" key="6">
    <source>
        <dbReference type="SAM" id="Phobius"/>
    </source>
</evidence>
<dbReference type="PANTHER" id="PTHR15549">
    <property type="entry name" value="PAIRED IMMUNOGLOBULIN-LIKE TYPE 2 RECEPTOR"/>
    <property type="match status" value="1"/>
</dbReference>
<evidence type="ECO:0000256" key="2">
    <source>
        <dbReference type="ARBA" id="ARBA00022692"/>
    </source>
</evidence>
<reference evidence="7 8" key="1">
    <citation type="submission" date="2024-07" db="EMBL/GenBank/DDBJ databases">
        <title>Section-level genome sequencing and comparative genomics of Aspergillus sections Usti and Cavernicolus.</title>
        <authorList>
            <consortium name="Lawrence Berkeley National Laboratory"/>
            <person name="Nybo J.L."/>
            <person name="Vesth T.C."/>
            <person name="Theobald S."/>
            <person name="Frisvad J.C."/>
            <person name="Larsen T.O."/>
            <person name="Kjaerboelling I."/>
            <person name="Rothschild-Mancinelli K."/>
            <person name="Lyhne E.K."/>
            <person name="Kogle M.E."/>
            <person name="Barry K."/>
            <person name="Clum A."/>
            <person name="Na H."/>
            <person name="Ledsgaard L."/>
            <person name="Lin J."/>
            <person name="Lipzen A."/>
            <person name="Kuo A."/>
            <person name="Riley R."/>
            <person name="Mondo S."/>
            <person name="Labutti K."/>
            <person name="Haridas S."/>
            <person name="Pangalinan J."/>
            <person name="Salamov A.A."/>
            <person name="Simmons B.A."/>
            <person name="Magnuson J.K."/>
            <person name="Chen J."/>
            <person name="Drula E."/>
            <person name="Henrissat B."/>
            <person name="Wiebenga A."/>
            <person name="Lubbers R.J."/>
            <person name="Gomes A.C."/>
            <person name="Makela M.R."/>
            <person name="Stajich J."/>
            <person name="Grigoriev I.V."/>
            <person name="Mortensen U.H."/>
            <person name="De Vries R.P."/>
            <person name="Baker S.E."/>
            <person name="Andersen M.R."/>
        </authorList>
    </citation>
    <scope>NUCLEOTIDE SEQUENCE [LARGE SCALE GENOMIC DNA]</scope>
    <source>
        <strain evidence="7 8">CBS 209.92</strain>
    </source>
</reference>
<organism evidence="7 8">
    <name type="scientific">Aspergillus keveii</name>
    <dbReference type="NCBI Taxonomy" id="714993"/>
    <lineage>
        <taxon>Eukaryota</taxon>
        <taxon>Fungi</taxon>
        <taxon>Dikarya</taxon>
        <taxon>Ascomycota</taxon>
        <taxon>Pezizomycotina</taxon>
        <taxon>Eurotiomycetes</taxon>
        <taxon>Eurotiomycetidae</taxon>
        <taxon>Eurotiales</taxon>
        <taxon>Aspergillaceae</taxon>
        <taxon>Aspergillus</taxon>
        <taxon>Aspergillus subgen. Nidulantes</taxon>
    </lineage>
</organism>
<sequence>MDPTESHTAFIAGITYAAGASLTEQTFNPMTITESTTVLPSNFLPALRPGDTSVIDFGLYTTDAGGKWGMWYSDIVLVAPVATPTTATQTVTETSVFTVTASASATPSESESETPVQTDTAGLDEELGSNPDVEENTDSGSGSDGLSTGAKAGIGAGVDAGALLILVAGGIWFFRRRRQMNKDWESVPVIPTGVEAQGMVTKSGMVSPGTAITTQSEAEHGARYEMRA</sequence>
<comment type="subcellular location">
    <subcellularLocation>
        <location evidence="1">Membrane</location>
        <topology evidence="1">Single-pass membrane protein</topology>
    </subcellularLocation>
</comment>
<comment type="caution">
    <text evidence="7">The sequence shown here is derived from an EMBL/GenBank/DDBJ whole genome shotgun (WGS) entry which is preliminary data.</text>
</comment>
<keyword evidence="4 6" id="KW-0472">Membrane</keyword>